<accession>A0AAD9MID2</accession>
<proteinExistence type="predicted"/>
<sequence>MDTVPADAPVPLAVAMAPNDLPSVPGLIDAIVGLGPRAAAGDDDEARLGLVEQARALVRALETPRETMIKHCWAQPAAMAALTTGVDLGLFARLAADQGKPKRVEALAAQVGAEPALLQRLMRHMAAMGYVAETGEDEYRPTNFSRALSHPSIGDGYPCVAYAFHAAVTRFPEWAAQHGYRVPDDGCDGPLQHAYGHKANMFEHLLARPVQAAQFNRHMGGYRQGRPSWMDPGFYPVDERLIAGFEAGPDAVFLVDVGGGVGHDLAEFRRKVPHAPGRLVLEDLGHVIEQATTTTTTAADGGLDPAIETVVYDFRAEQPVTGARAYFLHSVLHDWPDAECATILARVKAAMRPGYSRLLVCENVLPRRRAQWEATALDIMMMTLLSSRERTEADWVALLEGRAGLRVNSIYTAKNGVESIIECELREGEGAL</sequence>
<evidence type="ECO:0000259" key="4">
    <source>
        <dbReference type="Pfam" id="PF00891"/>
    </source>
</evidence>
<evidence type="ECO:0000313" key="6">
    <source>
        <dbReference type="EMBL" id="KAK2074208.1"/>
    </source>
</evidence>
<evidence type="ECO:0000313" key="7">
    <source>
        <dbReference type="Proteomes" id="UP001217918"/>
    </source>
</evidence>
<evidence type="ECO:0000256" key="1">
    <source>
        <dbReference type="ARBA" id="ARBA00022603"/>
    </source>
</evidence>
<dbReference type="InterPro" id="IPR016461">
    <property type="entry name" value="COMT-like"/>
</dbReference>
<keyword evidence="7" id="KW-1185">Reference proteome</keyword>
<dbReference type="InterPro" id="IPR012967">
    <property type="entry name" value="COMT_dimerisation"/>
</dbReference>
<dbReference type="Pfam" id="PF08100">
    <property type="entry name" value="Dimerisation"/>
    <property type="match status" value="1"/>
</dbReference>
<dbReference type="PROSITE" id="PS51683">
    <property type="entry name" value="SAM_OMT_II"/>
    <property type="match status" value="1"/>
</dbReference>
<dbReference type="PANTHER" id="PTHR43712:SF17">
    <property type="entry name" value="O-METHYLTRANSFERASE"/>
    <property type="match status" value="1"/>
</dbReference>
<dbReference type="InterPro" id="IPR036388">
    <property type="entry name" value="WH-like_DNA-bd_sf"/>
</dbReference>
<dbReference type="EMBL" id="JAQQPM010000008">
    <property type="protein sequence ID" value="KAK2074208.1"/>
    <property type="molecule type" value="Genomic_DNA"/>
</dbReference>
<dbReference type="AlphaFoldDB" id="A0AAD9MID2"/>
<reference evidence="6" key="1">
    <citation type="journal article" date="2023" name="Mol. Plant Microbe Interact.">
        <title>Elucidating the Obligate Nature and Biological Capacity of an Invasive Fungal Corn Pathogen.</title>
        <authorList>
            <person name="MacCready J.S."/>
            <person name="Roggenkamp E.M."/>
            <person name="Gdanetz K."/>
            <person name="Chilvers M.I."/>
        </authorList>
    </citation>
    <scope>NUCLEOTIDE SEQUENCE</scope>
    <source>
        <strain evidence="6">PM02</strain>
    </source>
</reference>
<gene>
    <name evidence="6" type="ORF">P8C59_008431</name>
</gene>
<dbReference type="PANTHER" id="PTHR43712">
    <property type="entry name" value="PUTATIVE (AFU_ORTHOLOGUE AFUA_4G14580)-RELATED"/>
    <property type="match status" value="1"/>
</dbReference>
<dbReference type="GO" id="GO:0032259">
    <property type="term" value="P:methylation"/>
    <property type="evidence" value="ECO:0007669"/>
    <property type="project" value="UniProtKB-KW"/>
</dbReference>
<dbReference type="InterPro" id="IPR029063">
    <property type="entry name" value="SAM-dependent_MTases_sf"/>
</dbReference>
<protein>
    <recommendedName>
        <fullName evidence="8">O-methyltransferase</fullName>
    </recommendedName>
</protein>
<keyword evidence="3" id="KW-0949">S-adenosyl-L-methionine</keyword>
<dbReference type="SUPFAM" id="SSF53335">
    <property type="entry name" value="S-adenosyl-L-methionine-dependent methyltransferases"/>
    <property type="match status" value="1"/>
</dbReference>
<dbReference type="Pfam" id="PF00891">
    <property type="entry name" value="Methyltransf_2"/>
    <property type="match status" value="1"/>
</dbReference>
<dbReference type="Proteomes" id="UP001217918">
    <property type="component" value="Unassembled WGS sequence"/>
</dbReference>
<feature type="domain" description="O-methyltransferase C-terminal" evidence="4">
    <location>
        <begin position="253"/>
        <end position="401"/>
    </location>
</feature>
<dbReference type="InterPro" id="IPR001077">
    <property type="entry name" value="COMT_C"/>
</dbReference>
<evidence type="ECO:0008006" key="8">
    <source>
        <dbReference type="Google" id="ProtNLM"/>
    </source>
</evidence>
<dbReference type="InterPro" id="IPR036390">
    <property type="entry name" value="WH_DNA-bd_sf"/>
</dbReference>
<dbReference type="GO" id="GO:0046983">
    <property type="term" value="F:protein dimerization activity"/>
    <property type="evidence" value="ECO:0007669"/>
    <property type="project" value="InterPro"/>
</dbReference>
<feature type="domain" description="O-methyltransferase dimerisation" evidence="5">
    <location>
        <begin position="79"/>
        <end position="148"/>
    </location>
</feature>
<organism evidence="6 7">
    <name type="scientific">Phyllachora maydis</name>
    <dbReference type="NCBI Taxonomy" id="1825666"/>
    <lineage>
        <taxon>Eukaryota</taxon>
        <taxon>Fungi</taxon>
        <taxon>Dikarya</taxon>
        <taxon>Ascomycota</taxon>
        <taxon>Pezizomycotina</taxon>
        <taxon>Sordariomycetes</taxon>
        <taxon>Sordariomycetidae</taxon>
        <taxon>Phyllachorales</taxon>
        <taxon>Phyllachoraceae</taxon>
        <taxon>Phyllachora</taxon>
    </lineage>
</organism>
<dbReference type="Gene3D" id="1.10.10.10">
    <property type="entry name" value="Winged helix-like DNA-binding domain superfamily/Winged helix DNA-binding domain"/>
    <property type="match status" value="1"/>
</dbReference>
<keyword evidence="1" id="KW-0489">Methyltransferase</keyword>
<evidence type="ECO:0000259" key="5">
    <source>
        <dbReference type="Pfam" id="PF08100"/>
    </source>
</evidence>
<evidence type="ECO:0000256" key="3">
    <source>
        <dbReference type="ARBA" id="ARBA00022691"/>
    </source>
</evidence>
<evidence type="ECO:0000256" key="2">
    <source>
        <dbReference type="ARBA" id="ARBA00022679"/>
    </source>
</evidence>
<name>A0AAD9MID2_9PEZI</name>
<keyword evidence="2" id="KW-0808">Transferase</keyword>
<dbReference type="SUPFAM" id="SSF46785">
    <property type="entry name" value="Winged helix' DNA-binding domain"/>
    <property type="match status" value="1"/>
</dbReference>
<dbReference type="Gene3D" id="3.40.50.150">
    <property type="entry name" value="Vaccinia Virus protein VP39"/>
    <property type="match status" value="1"/>
</dbReference>
<comment type="caution">
    <text evidence="6">The sequence shown here is derived from an EMBL/GenBank/DDBJ whole genome shotgun (WGS) entry which is preliminary data.</text>
</comment>
<dbReference type="GO" id="GO:0008171">
    <property type="term" value="F:O-methyltransferase activity"/>
    <property type="evidence" value="ECO:0007669"/>
    <property type="project" value="InterPro"/>
</dbReference>